<keyword evidence="2 5" id="KW-0479">Metal-binding</keyword>
<dbReference type="Pfam" id="PF03171">
    <property type="entry name" value="2OG-FeII_Oxy"/>
    <property type="match status" value="1"/>
</dbReference>
<dbReference type="OrthoDB" id="288590at2759"/>
<evidence type="ECO:0000256" key="1">
    <source>
        <dbReference type="ARBA" id="ARBA00001961"/>
    </source>
</evidence>
<comment type="cofactor">
    <cofactor evidence="1">
        <name>L-ascorbate</name>
        <dbReference type="ChEBI" id="CHEBI:38290"/>
    </cofactor>
</comment>
<dbReference type="GO" id="GO:0016491">
    <property type="term" value="F:oxidoreductase activity"/>
    <property type="evidence" value="ECO:0007669"/>
    <property type="project" value="UniProtKB-KW"/>
</dbReference>
<evidence type="ECO:0000256" key="5">
    <source>
        <dbReference type="RuleBase" id="RU003682"/>
    </source>
</evidence>
<dbReference type="PROSITE" id="PS51471">
    <property type="entry name" value="FE2OG_OXY"/>
    <property type="match status" value="1"/>
</dbReference>
<organism evidence="7 8">
    <name type="scientific">Panicum virgatum</name>
    <name type="common">Blackwell switchgrass</name>
    <dbReference type="NCBI Taxonomy" id="38727"/>
    <lineage>
        <taxon>Eukaryota</taxon>
        <taxon>Viridiplantae</taxon>
        <taxon>Streptophyta</taxon>
        <taxon>Embryophyta</taxon>
        <taxon>Tracheophyta</taxon>
        <taxon>Spermatophyta</taxon>
        <taxon>Magnoliopsida</taxon>
        <taxon>Liliopsida</taxon>
        <taxon>Poales</taxon>
        <taxon>Poaceae</taxon>
        <taxon>PACMAD clade</taxon>
        <taxon>Panicoideae</taxon>
        <taxon>Panicodae</taxon>
        <taxon>Paniceae</taxon>
        <taxon>Panicinae</taxon>
        <taxon>Panicum</taxon>
        <taxon>Panicum sect. Hiantes</taxon>
    </lineage>
</organism>
<evidence type="ECO:0000256" key="2">
    <source>
        <dbReference type="ARBA" id="ARBA00022723"/>
    </source>
</evidence>
<dbReference type="AlphaFoldDB" id="A0A8T0WTL5"/>
<keyword evidence="4 5" id="KW-0408">Iron</keyword>
<evidence type="ECO:0000313" key="7">
    <source>
        <dbReference type="EMBL" id="KAG2652502.1"/>
    </source>
</evidence>
<dbReference type="EMBL" id="CM029038">
    <property type="protein sequence ID" value="KAG2652502.1"/>
    <property type="molecule type" value="Genomic_DNA"/>
</dbReference>
<gene>
    <name evidence="7" type="ORF">PVAP13_1NG349419</name>
</gene>
<dbReference type="InterPro" id="IPR026992">
    <property type="entry name" value="DIOX_N"/>
</dbReference>
<evidence type="ECO:0000256" key="3">
    <source>
        <dbReference type="ARBA" id="ARBA00023002"/>
    </source>
</evidence>
<protein>
    <recommendedName>
        <fullName evidence="6">Fe2OG dioxygenase domain-containing protein</fullName>
    </recommendedName>
</protein>
<feature type="domain" description="Fe2OG dioxygenase" evidence="6">
    <location>
        <begin position="202"/>
        <end position="307"/>
    </location>
</feature>
<dbReference type="SUPFAM" id="SSF51197">
    <property type="entry name" value="Clavaminate synthase-like"/>
    <property type="match status" value="1"/>
</dbReference>
<name>A0A8T0WTL5_PANVG</name>
<dbReference type="Pfam" id="PF14226">
    <property type="entry name" value="DIOX_N"/>
    <property type="match status" value="1"/>
</dbReference>
<comment type="caution">
    <text evidence="7">The sequence shown here is derived from an EMBL/GenBank/DDBJ whole genome shotgun (WGS) entry which is preliminary data.</text>
</comment>
<evidence type="ECO:0000256" key="4">
    <source>
        <dbReference type="ARBA" id="ARBA00023004"/>
    </source>
</evidence>
<dbReference type="InterPro" id="IPR005123">
    <property type="entry name" value="Oxoglu/Fe-dep_dioxygenase_dom"/>
</dbReference>
<reference evidence="7" key="1">
    <citation type="submission" date="2020-05" db="EMBL/GenBank/DDBJ databases">
        <title>WGS assembly of Panicum virgatum.</title>
        <authorList>
            <person name="Lovell J.T."/>
            <person name="Jenkins J."/>
            <person name="Shu S."/>
            <person name="Juenger T.E."/>
            <person name="Schmutz J."/>
        </authorList>
    </citation>
    <scope>NUCLEOTIDE SEQUENCE</scope>
    <source>
        <strain evidence="7">AP13</strain>
    </source>
</reference>
<keyword evidence="3 5" id="KW-0560">Oxidoreductase</keyword>
<dbReference type="InterPro" id="IPR050231">
    <property type="entry name" value="Iron_ascorbate_oxido_reductase"/>
</dbReference>
<dbReference type="GO" id="GO:0046872">
    <property type="term" value="F:metal ion binding"/>
    <property type="evidence" value="ECO:0007669"/>
    <property type="project" value="UniProtKB-KW"/>
</dbReference>
<evidence type="ECO:0000259" key="6">
    <source>
        <dbReference type="PROSITE" id="PS51471"/>
    </source>
</evidence>
<dbReference type="Gene3D" id="2.60.120.330">
    <property type="entry name" value="B-lactam Antibiotic, Isopenicillin N Synthase, Chain"/>
    <property type="match status" value="1"/>
</dbReference>
<proteinExistence type="inferred from homology"/>
<dbReference type="InterPro" id="IPR044861">
    <property type="entry name" value="IPNS-like_FE2OG_OXY"/>
</dbReference>
<dbReference type="InterPro" id="IPR027443">
    <property type="entry name" value="IPNS-like_sf"/>
</dbReference>
<evidence type="ECO:0000313" key="8">
    <source>
        <dbReference type="Proteomes" id="UP000823388"/>
    </source>
</evidence>
<comment type="similarity">
    <text evidence="5">Belongs to the iron/ascorbate-dependent oxidoreductase family.</text>
</comment>
<dbReference type="Proteomes" id="UP000823388">
    <property type="component" value="Chromosome 1N"/>
</dbReference>
<accession>A0A8T0WTL5</accession>
<sequence>MPAFAGGAAEPPLADSYNALLFRRCCGGGVDDDGARAAAPVAECELPMIDVACLMSGGGGGSEAERAACAAAIARASEEWGFFQVRNHGVAPELLDAMRREQARLFRLPFEAKASAGLLGGSYRWGTPTATSPRQLSWSEAFHVPLAAVSGDACDFGGLTTLRDVTREVAGAMSKLAGTLARVLAEALRPGAAGERFPEGCDETTCFLRLNRYPPCPASPDPDGAAFGLVPHTDSDFLTVLCQDHVGGLQLMKGARWVAVKPIPGALIVNVGDLFQAWSNNRYKSVEHKVMTNATTERYSVAFFLCPSHDSPIGACAEPSPYRTFTFGEYRRMVQEDVKRTGNKIGLPNFLV</sequence>
<dbReference type="PANTHER" id="PTHR47990">
    <property type="entry name" value="2-OXOGLUTARATE (2OG) AND FE(II)-DEPENDENT OXYGENASE SUPERFAMILY PROTEIN-RELATED"/>
    <property type="match status" value="1"/>
</dbReference>
<keyword evidence="8" id="KW-1185">Reference proteome</keyword>